<dbReference type="Pfam" id="PF07716">
    <property type="entry name" value="bZIP_2"/>
    <property type="match status" value="1"/>
</dbReference>
<evidence type="ECO:0000256" key="2">
    <source>
        <dbReference type="ARBA" id="ARBA00023015"/>
    </source>
</evidence>
<dbReference type="PROSITE" id="PS00036">
    <property type="entry name" value="BZIP_BASIC"/>
    <property type="match status" value="1"/>
</dbReference>
<keyword evidence="4" id="KW-0539">Nucleus</keyword>
<evidence type="ECO:0000313" key="7">
    <source>
        <dbReference type="EMBL" id="KAH7243831.1"/>
    </source>
</evidence>
<dbReference type="InterPro" id="IPR046347">
    <property type="entry name" value="bZIP_sf"/>
</dbReference>
<evidence type="ECO:0000256" key="3">
    <source>
        <dbReference type="ARBA" id="ARBA00023163"/>
    </source>
</evidence>
<protein>
    <recommendedName>
        <fullName evidence="6">BZIP domain-containing protein</fullName>
    </recommendedName>
</protein>
<dbReference type="GO" id="GO:0005634">
    <property type="term" value="C:nucleus"/>
    <property type="evidence" value="ECO:0007669"/>
    <property type="project" value="UniProtKB-SubCell"/>
</dbReference>
<keyword evidence="3" id="KW-0804">Transcription</keyword>
<proteinExistence type="predicted"/>
<evidence type="ECO:0000256" key="4">
    <source>
        <dbReference type="ARBA" id="ARBA00023242"/>
    </source>
</evidence>
<keyword evidence="8" id="KW-1185">Reference proteome</keyword>
<name>A0A9P9GRI0_FUSSL</name>
<dbReference type="PANTHER" id="PTHR19304">
    <property type="entry name" value="CYCLIC-AMP RESPONSE ELEMENT BINDING PROTEIN"/>
    <property type="match status" value="1"/>
</dbReference>
<dbReference type="PROSITE" id="PS50217">
    <property type="entry name" value="BZIP"/>
    <property type="match status" value="1"/>
</dbReference>
<comment type="caution">
    <text evidence="7">The sequence shown here is derived from an EMBL/GenBank/DDBJ whole genome shotgun (WGS) entry which is preliminary data.</text>
</comment>
<evidence type="ECO:0000256" key="5">
    <source>
        <dbReference type="SAM" id="MobiDB-lite"/>
    </source>
</evidence>
<dbReference type="SMART" id="SM00338">
    <property type="entry name" value="BRLZ"/>
    <property type="match status" value="1"/>
</dbReference>
<keyword evidence="2" id="KW-0805">Transcription regulation</keyword>
<dbReference type="GO" id="GO:0003700">
    <property type="term" value="F:DNA-binding transcription factor activity"/>
    <property type="evidence" value="ECO:0007669"/>
    <property type="project" value="InterPro"/>
</dbReference>
<dbReference type="InterPro" id="IPR004827">
    <property type="entry name" value="bZIP"/>
</dbReference>
<dbReference type="Gene3D" id="1.20.5.170">
    <property type="match status" value="1"/>
</dbReference>
<gene>
    <name evidence="7" type="ORF">B0J15DRAFT_537776</name>
</gene>
<accession>A0A9P9GRI0</accession>
<dbReference type="AlphaFoldDB" id="A0A9P9GRI0"/>
<dbReference type="EMBL" id="JAGTJS010000018">
    <property type="protein sequence ID" value="KAH7243831.1"/>
    <property type="molecule type" value="Genomic_DNA"/>
</dbReference>
<comment type="subcellular location">
    <subcellularLocation>
        <location evidence="1">Nucleus</location>
    </subcellularLocation>
</comment>
<reference evidence="7" key="1">
    <citation type="journal article" date="2021" name="Nat. Commun.">
        <title>Genetic determinants of endophytism in the Arabidopsis root mycobiome.</title>
        <authorList>
            <person name="Mesny F."/>
            <person name="Miyauchi S."/>
            <person name="Thiergart T."/>
            <person name="Pickel B."/>
            <person name="Atanasova L."/>
            <person name="Karlsson M."/>
            <person name="Huettel B."/>
            <person name="Barry K.W."/>
            <person name="Haridas S."/>
            <person name="Chen C."/>
            <person name="Bauer D."/>
            <person name="Andreopoulos W."/>
            <person name="Pangilinan J."/>
            <person name="LaButti K."/>
            <person name="Riley R."/>
            <person name="Lipzen A."/>
            <person name="Clum A."/>
            <person name="Drula E."/>
            <person name="Henrissat B."/>
            <person name="Kohler A."/>
            <person name="Grigoriev I.V."/>
            <person name="Martin F.M."/>
            <person name="Hacquard S."/>
        </authorList>
    </citation>
    <scope>NUCLEOTIDE SEQUENCE</scope>
    <source>
        <strain evidence="7">FSSC 5 MPI-SDFR-AT-0091</strain>
    </source>
</reference>
<sequence>MPGRGMWVQSQATCFQMCGGQWWPVDESTPLHLSADTSSAANGVYTWAGPSLNGFAYTFHADSTDHCNDVNTVTDFTSWWNGLDPTTEDTTPSLTFRHIVAKELPRVQGCGYPSSTAKNPSSKLNGDSDDLPTRKSAGQSVIGDGKLNPLAEKVKYSTARAKRNATGTGNPSAPQYIDQIKRIQERNRIASTKFRIKKREDISSLESKKQDLERIHRNLSTCVADLTFEVHKLKMQLLQHSGCNCTLIQNYLVHESCHCIQTFEEKSQREASHWQL</sequence>
<organism evidence="7 8">
    <name type="scientific">Fusarium solani</name>
    <name type="common">Filamentous fungus</name>
    <dbReference type="NCBI Taxonomy" id="169388"/>
    <lineage>
        <taxon>Eukaryota</taxon>
        <taxon>Fungi</taxon>
        <taxon>Dikarya</taxon>
        <taxon>Ascomycota</taxon>
        <taxon>Pezizomycotina</taxon>
        <taxon>Sordariomycetes</taxon>
        <taxon>Hypocreomycetidae</taxon>
        <taxon>Hypocreales</taxon>
        <taxon>Nectriaceae</taxon>
        <taxon>Fusarium</taxon>
        <taxon>Fusarium solani species complex</taxon>
    </lineage>
</organism>
<feature type="domain" description="BZIP" evidence="6">
    <location>
        <begin position="177"/>
        <end position="240"/>
    </location>
</feature>
<evidence type="ECO:0000313" key="8">
    <source>
        <dbReference type="Proteomes" id="UP000736672"/>
    </source>
</evidence>
<feature type="compositionally biased region" description="Polar residues" evidence="5">
    <location>
        <begin position="113"/>
        <end position="125"/>
    </location>
</feature>
<dbReference type="OrthoDB" id="295274at2759"/>
<dbReference type="CDD" id="cd14687">
    <property type="entry name" value="bZIP_ATF2"/>
    <property type="match status" value="1"/>
</dbReference>
<evidence type="ECO:0000256" key="1">
    <source>
        <dbReference type="ARBA" id="ARBA00004123"/>
    </source>
</evidence>
<dbReference type="SUPFAM" id="SSF57959">
    <property type="entry name" value="Leucine zipper domain"/>
    <property type="match status" value="1"/>
</dbReference>
<dbReference type="Proteomes" id="UP000736672">
    <property type="component" value="Unassembled WGS sequence"/>
</dbReference>
<evidence type="ECO:0000259" key="6">
    <source>
        <dbReference type="PROSITE" id="PS50217"/>
    </source>
</evidence>
<dbReference type="InterPro" id="IPR051027">
    <property type="entry name" value="bZIP_transcription_factors"/>
</dbReference>
<feature type="region of interest" description="Disordered" evidence="5">
    <location>
        <begin position="109"/>
        <end position="144"/>
    </location>
</feature>